<gene>
    <name evidence="3" type="primary">LOC106180616</name>
</gene>
<feature type="region of interest" description="Disordered" evidence="1">
    <location>
        <begin position="98"/>
        <end position="135"/>
    </location>
</feature>
<sequence length="410" mass="46654">MALVLLCHQVASQDPVEKLGTCEDDTSPRASTCALCDTFGVTTQEACCTDGKILQECADALKAVVYHIGGQKPQNGDSSDETIQKNMVTKAIYKALRGHEDNNEDSEEGVWGDFASDVQKNDGDEDDTDEQSNDMAADKRYGSVFRFPYGKRYGSIFRMPSGKRYGSVFSMPYGKRYGSVFQLPAGKRYGSVFRLPGGKRYGSVFRLPSGKRYGSVFRLPGGKRYGSVFNLPAGKRYGSVFRLPYGKRYGSVFRMPIGKRYTSELQDPYSKRYGAILRFPWAKRDENWGQDEESDPENDAGPYYYDFDESTDEDNEPDTNELDKRYGAILRYPWGDHWKRTVSMSSFPWRPHESAVRRNNDIDDVDADYPYNSQRQNGEREEIVAKRYGLLLGWPWASTGKIRTSYYGRY</sequence>
<dbReference type="Proteomes" id="UP000085678">
    <property type="component" value="Unplaced"/>
</dbReference>
<evidence type="ECO:0000256" key="1">
    <source>
        <dbReference type="SAM" id="MobiDB-lite"/>
    </source>
</evidence>
<organism evidence="2 3">
    <name type="scientific">Lingula anatina</name>
    <name type="common">Brachiopod</name>
    <name type="synonym">Lingula unguis</name>
    <dbReference type="NCBI Taxonomy" id="7574"/>
    <lineage>
        <taxon>Eukaryota</taxon>
        <taxon>Metazoa</taxon>
        <taxon>Spiralia</taxon>
        <taxon>Lophotrochozoa</taxon>
        <taxon>Brachiopoda</taxon>
        <taxon>Linguliformea</taxon>
        <taxon>Lingulata</taxon>
        <taxon>Lingulida</taxon>
        <taxon>Linguloidea</taxon>
        <taxon>Lingulidae</taxon>
        <taxon>Lingula</taxon>
    </lineage>
</organism>
<dbReference type="GeneID" id="106180616"/>
<feature type="compositionally biased region" description="Acidic residues" evidence="1">
    <location>
        <begin position="306"/>
        <end position="320"/>
    </location>
</feature>
<protein>
    <submittedName>
        <fullName evidence="3">Uncharacterized protein LOC106180616</fullName>
    </submittedName>
</protein>
<dbReference type="KEGG" id="lak:106180616"/>
<evidence type="ECO:0000313" key="3">
    <source>
        <dbReference type="RefSeq" id="XP_023932045.1"/>
    </source>
</evidence>
<keyword evidence="2" id="KW-1185">Reference proteome</keyword>
<proteinExistence type="predicted"/>
<dbReference type="InParanoid" id="A0A2R2MP84"/>
<dbReference type="AlphaFoldDB" id="A0A2R2MP84"/>
<dbReference type="OrthoDB" id="6423981at2759"/>
<accession>A0A2R2MP84</accession>
<feature type="compositionally biased region" description="Acidic residues" evidence="1">
    <location>
        <begin position="288"/>
        <end position="298"/>
    </location>
</feature>
<dbReference type="RefSeq" id="XP_023932045.1">
    <property type="nucleotide sequence ID" value="XM_024076277.1"/>
</dbReference>
<feature type="region of interest" description="Disordered" evidence="1">
    <location>
        <begin position="287"/>
        <end position="320"/>
    </location>
</feature>
<name>A0A2R2MP84_LINAN</name>
<feature type="compositionally biased region" description="Acidic residues" evidence="1">
    <location>
        <begin position="123"/>
        <end position="132"/>
    </location>
</feature>
<reference evidence="3" key="1">
    <citation type="submission" date="2025-08" db="UniProtKB">
        <authorList>
            <consortium name="RefSeq"/>
        </authorList>
    </citation>
    <scope>IDENTIFICATION</scope>
    <source>
        <tissue evidence="3">Gonads</tissue>
    </source>
</reference>
<evidence type="ECO:0000313" key="2">
    <source>
        <dbReference type="Proteomes" id="UP000085678"/>
    </source>
</evidence>